<name>A0A9N9GF45_9GLOM</name>
<dbReference type="InterPro" id="IPR036236">
    <property type="entry name" value="Znf_C2H2_sf"/>
</dbReference>
<dbReference type="SUPFAM" id="SSF57667">
    <property type="entry name" value="beta-beta-alpha zinc fingers"/>
    <property type="match status" value="2"/>
</dbReference>
<dbReference type="Gene3D" id="3.30.160.60">
    <property type="entry name" value="Classic Zinc Finger"/>
    <property type="match status" value="2"/>
</dbReference>
<evidence type="ECO:0000313" key="13">
    <source>
        <dbReference type="Proteomes" id="UP000789739"/>
    </source>
</evidence>
<evidence type="ECO:0000256" key="7">
    <source>
        <dbReference type="ARBA" id="ARBA00023242"/>
    </source>
</evidence>
<dbReference type="OrthoDB" id="6155966at2759"/>
<keyword evidence="5 9" id="KW-0863">Zinc-finger</keyword>
<evidence type="ECO:0000256" key="8">
    <source>
        <dbReference type="ARBA" id="ARBA00038089"/>
    </source>
</evidence>
<dbReference type="PROSITE" id="PS00028">
    <property type="entry name" value="ZINC_FINGER_C2H2_1"/>
    <property type="match status" value="2"/>
</dbReference>
<dbReference type="Proteomes" id="UP000789739">
    <property type="component" value="Unassembled WGS sequence"/>
</dbReference>
<feature type="region of interest" description="Disordered" evidence="10">
    <location>
        <begin position="102"/>
        <end position="157"/>
    </location>
</feature>
<dbReference type="SMART" id="SM00355">
    <property type="entry name" value="ZnF_C2H2"/>
    <property type="match status" value="3"/>
</dbReference>
<dbReference type="Pfam" id="PF00096">
    <property type="entry name" value="zf-C2H2"/>
    <property type="match status" value="1"/>
</dbReference>
<evidence type="ECO:0000256" key="4">
    <source>
        <dbReference type="ARBA" id="ARBA00022737"/>
    </source>
</evidence>
<keyword evidence="4" id="KW-0677">Repeat</keyword>
<comment type="similarity">
    <text evidence="8">Belongs to the pacC/RIM101 family.</text>
</comment>
<keyword evidence="6" id="KW-0862">Zinc</keyword>
<dbReference type="InterPro" id="IPR050806">
    <property type="entry name" value="pacC/RIM101"/>
</dbReference>
<evidence type="ECO:0000256" key="1">
    <source>
        <dbReference type="ARBA" id="ARBA00004123"/>
    </source>
</evidence>
<comment type="caution">
    <text evidence="12">The sequence shown here is derived from an EMBL/GenBank/DDBJ whole genome shotgun (WGS) entry which is preliminary data.</text>
</comment>
<evidence type="ECO:0000259" key="11">
    <source>
        <dbReference type="PROSITE" id="PS50157"/>
    </source>
</evidence>
<evidence type="ECO:0000256" key="5">
    <source>
        <dbReference type="ARBA" id="ARBA00022771"/>
    </source>
</evidence>
<dbReference type="InterPro" id="IPR013087">
    <property type="entry name" value="Znf_C2H2_type"/>
</dbReference>
<evidence type="ECO:0000313" key="12">
    <source>
        <dbReference type="EMBL" id="CAG8603210.1"/>
    </source>
</evidence>
<keyword evidence="7" id="KW-0539">Nucleus</keyword>
<evidence type="ECO:0000256" key="2">
    <source>
        <dbReference type="ARBA" id="ARBA00022491"/>
    </source>
</evidence>
<evidence type="ECO:0000256" key="3">
    <source>
        <dbReference type="ARBA" id="ARBA00022723"/>
    </source>
</evidence>
<dbReference type="PANTHER" id="PTHR47257:SF1">
    <property type="entry name" value="PH-RESPONSE TRANSCRIPTION FACTOR PACC_RIM101"/>
    <property type="match status" value="1"/>
</dbReference>
<dbReference type="GO" id="GO:0032502">
    <property type="term" value="P:developmental process"/>
    <property type="evidence" value="ECO:0007669"/>
    <property type="project" value="UniProtKB-ARBA"/>
</dbReference>
<dbReference type="AlphaFoldDB" id="A0A9N9GF45"/>
<accession>A0A9N9GF45</accession>
<dbReference type="FunFam" id="3.30.160.60:FF:000202">
    <property type="entry name" value="Zinc finger protein 574"/>
    <property type="match status" value="1"/>
</dbReference>
<organism evidence="12 13">
    <name type="scientific">Paraglomus brasilianum</name>
    <dbReference type="NCBI Taxonomy" id="144538"/>
    <lineage>
        <taxon>Eukaryota</taxon>
        <taxon>Fungi</taxon>
        <taxon>Fungi incertae sedis</taxon>
        <taxon>Mucoromycota</taxon>
        <taxon>Glomeromycotina</taxon>
        <taxon>Glomeromycetes</taxon>
        <taxon>Paraglomerales</taxon>
        <taxon>Paraglomeraceae</taxon>
        <taxon>Paraglomus</taxon>
    </lineage>
</organism>
<gene>
    <name evidence="12" type="ORF">PBRASI_LOCUS7759</name>
</gene>
<dbReference type="EMBL" id="CAJVPI010001251">
    <property type="protein sequence ID" value="CAG8603210.1"/>
    <property type="molecule type" value="Genomic_DNA"/>
</dbReference>
<dbReference type="GO" id="GO:0005634">
    <property type="term" value="C:nucleus"/>
    <property type="evidence" value="ECO:0007669"/>
    <property type="project" value="UniProtKB-SubCell"/>
</dbReference>
<comment type="subcellular location">
    <subcellularLocation>
        <location evidence="1">Nucleus</location>
    </subcellularLocation>
</comment>
<keyword evidence="13" id="KW-1185">Reference proteome</keyword>
<dbReference type="GO" id="GO:0045944">
    <property type="term" value="P:positive regulation of transcription by RNA polymerase II"/>
    <property type="evidence" value="ECO:0007669"/>
    <property type="project" value="TreeGrafter"/>
</dbReference>
<evidence type="ECO:0000256" key="6">
    <source>
        <dbReference type="ARBA" id="ARBA00022833"/>
    </source>
</evidence>
<feature type="compositionally biased region" description="Pro residues" evidence="10">
    <location>
        <begin position="131"/>
        <end position="141"/>
    </location>
</feature>
<dbReference type="PANTHER" id="PTHR47257">
    <property type="entry name" value="PH-RESPONSE TRANSCRIPTION FACTOR PACC/RIM101"/>
    <property type="match status" value="1"/>
</dbReference>
<evidence type="ECO:0000256" key="10">
    <source>
        <dbReference type="SAM" id="MobiDB-lite"/>
    </source>
</evidence>
<dbReference type="PROSITE" id="PS50157">
    <property type="entry name" value="ZINC_FINGER_C2H2_2"/>
    <property type="match status" value="2"/>
</dbReference>
<feature type="domain" description="C2H2-type" evidence="11">
    <location>
        <begin position="56"/>
        <end position="85"/>
    </location>
</feature>
<keyword evidence="3" id="KW-0479">Metal-binding</keyword>
<evidence type="ECO:0000256" key="9">
    <source>
        <dbReference type="PROSITE-ProRule" id="PRU00042"/>
    </source>
</evidence>
<dbReference type="GO" id="GO:0008270">
    <property type="term" value="F:zinc ion binding"/>
    <property type="evidence" value="ECO:0007669"/>
    <property type="project" value="UniProtKB-KW"/>
</dbReference>
<protein>
    <submittedName>
        <fullName evidence="12">8787_t:CDS:1</fullName>
    </submittedName>
</protein>
<proteinExistence type="inferred from homology"/>
<keyword evidence="2" id="KW-0678">Repressor</keyword>
<sequence length="260" mass="30141">MSVTTPPSDSPSALHNPSELICLWKQCHLKFEDPELLYHHLSNDHVGRKATGNLCLECHWEKCEVKTGKRDHITSHLRVHVPLKPHVCETCNKAFKRRQDLKKHEKIHTEQHQQLISDHKHQRLQKTSHPPQTPPQYPPDRSPSVCSSIESQSSFPLSPNRVVPGFFNTTPPHDNSYDNYDVYPNYDNYDMSSPTVIPEFANYNNVKRPDVSANNTYVPASNKRNIDAIDEFYLDVKRKRMEPVYNQGKLTEHRNSKNCR</sequence>
<feature type="domain" description="C2H2-type" evidence="11">
    <location>
        <begin position="86"/>
        <end position="113"/>
    </location>
</feature>
<reference evidence="12" key="1">
    <citation type="submission" date="2021-06" db="EMBL/GenBank/DDBJ databases">
        <authorList>
            <person name="Kallberg Y."/>
            <person name="Tangrot J."/>
            <person name="Rosling A."/>
        </authorList>
    </citation>
    <scope>NUCLEOTIDE SEQUENCE</scope>
    <source>
        <strain evidence="12">BR232B</strain>
    </source>
</reference>
<feature type="compositionally biased region" description="Polar residues" evidence="10">
    <location>
        <begin position="144"/>
        <end position="157"/>
    </location>
</feature>